<evidence type="ECO:0000313" key="3">
    <source>
        <dbReference type="Proteomes" id="UP000270296"/>
    </source>
</evidence>
<dbReference type="Proteomes" id="UP000270296">
    <property type="component" value="Unassembled WGS sequence"/>
</dbReference>
<sequence>MILGHFAFAPFAKKLLASVPPPPQRSEHPQRLLKGQRSSSPSSSCASDVVNRLLCLTDDQPNLAMNRQQWHSMFFYAGLPPISYKISTEVLTNTIQEKLNAAQPKEREEFITQLSKTDHPRMVQ</sequence>
<organism evidence="4">
    <name type="scientific">Soboliphyme baturini</name>
    <dbReference type="NCBI Taxonomy" id="241478"/>
    <lineage>
        <taxon>Eukaryota</taxon>
        <taxon>Metazoa</taxon>
        <taxon>Ecdysozoa</taxon>
        <taxon>Nematoda</taxon>
        <taxon>Enoplea</taxon>
        <taxon>Dorylaimia</taxon>
        <taxon>Dioctophymatida</taxon>
        <taxon>Dioctophymatoidea</taxon>
        <taxon>Soboliphymatidae</taxon>
        <taxon>Soboliphyme</taxon>
    </lineage>
</organism>
<reference evidence="2 3" key="2">
    <citation type="submission" date="2018-11" db="EMBL/GenBank/DDBJ databases">
        <authorList>
            <consortium name="Pathogen Informatics"/>
        </authorList>
    </citation>
    <scope>NUCLEOTIDE SEQUENCE [LARGE SCALE GENOMIC DNA]</scope>
</reference>
<protein>
    <submittedName>
        <fullName evidence="2 4">Uncharacterized protein</fullName>
    </submittedName>
</protein>
<accession>A0A183JAJ6</accession>
<name>A0A183JAJ6_9BILA</name>
<dbReference type="EMBL" id="UZAM01019263">
    <property type="protein sequence ID" value="VDP52543.1"/>
    <property type="molecule type" value="Genomic_DNA"/>
</dbReference>
<feature type="region of interest" description="Disordered" evidence="1">
    <location>
        <begin position="19"/>
        <end position="46"/>
    </location>
</feature>
<proteinExistence type="predicted"/>
<evidence type="ECO:0000256" key="1">
    <source>
        <dbReference type="SAM" id="MobiDB-lite"/>
    </source>
</evidence>
<evidence type="ECO:0000313" key="2">
    <source>
        <dbReference type="EMBL" id="VDP52543.1"/>
    </source>
</evidence>
<gene>
    <name evidence="2" type="ORF">SBAD_LOCUS12894</name>
</gene>
<reference evidence="4" key="1">
    <citation type="submission" date="2016-06" db="UniProtKB">
        <authorList>
            <consortium name="WormBaseParasite"/>
        </authorList>
    </citation>
    <scope>IDENTIFICATION</scope>
</reference>
<dbReference type="AlphaFoldDB" id="A0A183JAJ6"/>
<evidence type="ECO:0000313" key="4">
    <source>
        <dbReference type="WBParaSite" id="SBAD_0001330701-mRNA-1"/>
    </source>
</evidence>
<keyword evidence="3" id="KW-1185">Reference proteome</keyword>
<dbReference type="WBParaSite" id="SBAD_0001330701-mRNA-1">
    <property type="protein sequence ID" value="SBAD_0001330701-mRNA-1"/>
    <property type="gene ID" value="SBAD_0001330701"/>
</dbReference>
<feature type="region of interest" description="Disordered" evidence="1">
    <location>
        <begin position="105"/>
        <end position="124"/>
    </location>
</feature>